<gene>
    <name evidence="1" type="ORF">MILVUS5_LOCUS19583</name>
</gene>
<proteinExistence type="predicted"/>
<organism evidence="1 2">
    <name type="scientific">Trifolium pratense</name>
    <name type="common">Red clover</name>
    <dbReference type="NCBI Taxonomy" id="57577"/>
    <lineage>
        <taxon>Eukaryota</taxon>
        <taxon>Viridiplantae</taxon>
        <taxon>Streptophyta</taxon>
        <taxon>Embryophyta</taxon>
        <taxon>Tracheophyta</taxon>
        <taxon>Spermatophyta</taxon>
        <taxon>Magnoliopsida</taxon>
        <taxon>eudicotyledons</taxon>
        <taxon>Gunneridae</taxon>
        <taxon>Pentapetalae</taxon>
        <taxon>rosids</taxon>
        <taxon>fabids</taxon>
        <taxon>Fabales</taxon>
        <taxon>Fabaceae</taxon>
        <taxon>Papilionoideae</taxon>
        <taxon>50 kb inversion clade</taxon>
        <taxon>NPAAA clade</taxon>
        <taxon>Hologalegina</taxon>
        <taxon>IRL clade</taxon>
        <taxon>Trifolieae</taxon>
        <taxon>Trifolium</taxon>
    </lineage>
</organism>
<sequence length="498" mass="55650">MTAGSVNYVITPFLSKTYDMVDDSSTNTILSWGKNDNSFVVFSAADFSKHILPKYFKHNNFSSFVRQLNTYGFRKVDPDRWEFAHEGFLRGQKQLLKTITRRKSTHANGNSQQPSKVQNPHVGSCVEVGKFGIDEEVERLKRDKNVLMQELVRLRQQQQTTDNQLQNFGQRVQVMEQRQQQMMSFLAKAMNSPGFMAQFSQQQSESNRHVTAVKKRRLQRQEEDNLATKNHHNPLDGSVVKYQPSVNEAAKTLFSQILQMNNSTRMDSSINNLDAFLIDDIPSGIPLDSSSSSTQVSGVTLSEVPPISGQSFVAVESQFPVSCMTSSMSEVQSSPAVLTDCVNAAEFPELTAHNCQDNVLDFGKVEGMATESSFVNPDQNFVGSVSEISENGKELDVLSAVLNGTQSLETDAFSPDANEISKLPGINDELWELFFRPSPLTGDTDEDKGSCSLGYGLTKDQELSLDKEIQQEKMDKKQHMDHLTQQMELLASDSSFCI</sequence>
<protein>
    <submittedName>
        <fullName evidence="1">Uncharacterized protein</fullName>
    </submittedName>
</protein>
<comment type="caution">
    <text evidence="1">The sequence shown here is derived from an EMBL/GenBank/DDBJ whole genome shotgun (WGS) entry which is preliminary data.</text>
</comment>
<accession>A0ACB0K414</accession>
<reference evidence="1" key="1">
    <citation type="submission" date="2023-10" db="EMBL/GenBank/DDBJ databases">
        <authorList>
            <person name="Rodriguez Cubillos JULIANA M."/>
            <person name="De Vega J."/>
        </authorList>
    </citation>
    <scope>NUCLEOTIDE SEQUENCE</scope>
</reference>
<keyword evidence="2" id="KW-1185">Reference proteome</keyword>
<dbReference type="Proteomes" id="UP001177021">
    <property type="component" value="Unassembled WGS sequence"/>
</dbReference>
<evidence type="ECO:0000313" key="1">
    <source>
        <dbReference type="EMBL" id="CAJ2652042.1"/>
    </source>
</evidence>
<name>A0ACB0K414_TRIPR</name>
<evidence type="ECO:0000313" key="2">
    <source>
        <dbReference type="Proteomes" id="UP001177021"/>
    </source>
</evidence>
<dbReference type="EMBL" id="CASHSV030000198">
    <property type="protein sequence ID" value="CAJ2652042.1"/>
    <property type="molecule type" value="Genomic_DNA"/>
</dbReference>